<dbReference type="EMBL" id="VEVQ02000009">
    <property type="protein sequence ID" value="NHN26737.1"/>
    <property type="molecule type" value="Genomic_DNA"/>
</dbReference>
<proteinExistence type="predicted"/>
<accession>A0ABX0IS84</accession>
<evidence type="ECO:0000313" key="2">
    <source>
        <dbReference type="Proteomes" id="UP000817854"/>
    </source>
</evidence>
<comment type="caution">
    <text evidence="1">The sequence shown here is derived from an EMBL/GenBank/DDBJ whole genome shotgun (WGS) entry which is preliminary data.</text>
</comment>
<keyword evidence="2" id="KW-1185">Reference proteome</keyword>
<reference evidence="1" key="2">
    <citation type="submission" date="2020-02" db="EMBL/GenBank/DDBJ databases">
        <title>Flavobacterium profundi sp. nov., isolated from a deep-sea seamount.</title>
        <authorList>
            <person name="Zhang D.-C."/>
        </authorList>
    </citation>
    <scope>NUCLEOTIDE SEQUENCE</scope>
    <source>
        <strain evidence="1">EC11</strain>
    </source>
</reference>
<name>A0ABX0IS84_9FLAO</name>
<dbReference type="RefSeq" id="WP_140963058.1">
    <property type="nucleotide sequence ID" value="NZ_VEVQ02000009.1"/>
</dbReference>
<evidence type="ECO:0000313" key="1">
    <source>
        <dbReference type="EMBL" id="NHN26737.1"/>
    </source>
</evidence>
<dbReference type="Proteomes" id="UP000817854">
    <property type="component" value="Unassembled WGS sequence"/>
</dbReference>
<organism evidence="1 2">
    <name type="scientific">Flavobacterium jejuense</name>
    <dbReference type="NCBI Taxonomy" id="1544455"/>
    <lineage>
        <taxon>Bacteria</taxon>
        <taxon>Pseudomonadati</taxon>
        <taxon>Bacteroidota</taxon>
        <taxon>Flavobacteriia</taxon>
        <taxon>Flavobacteriales</taxon>
        <taxon>Flavobacteriaceae</taxon>
        <taxon>Flavobacterium</taxon>
    </lineage>
</organism>
<sequence length="210" mass="24309">MKRLFLVLLLIVVTSGFSQKKKATSKKSTSKTVLAKVDNLTAEIVTVNKQKKIVLYVLNEGIQEVIELNNSIHPFLEPINFSITPFTVNEIKLYHIHWEEKNKINTKLKNENQDIVESQIWNIKKKELLIGNTQKSSHIVETIYLDKNKTASETQERNRKEGFEFNLLPNGDFILKNKTQQNTYSYNTTLDKYEIKKGSNSKPTSSHKKR</sequence>
<gene>
    <name evidence="1" type="ORF">FIA58_013715</name>
</gene>
<reference evidence="1" key="1">
    <citation type="submission" date="2019-05" db="EMBL/GenBank/DDBJ databases">
        <authorList>
            <person name="Lianzixin W."/>
        </authorList>
    </citation>
    <scope>NUCLEOTIDE SEQUENCE</scope>
    <source>
        <strain evidence="1">EC11</strain>
    </source>
</reference>
<protein>
    <submittedName>
        <fullName evidence="1">Uncharacterized protein</fullName>
    </submittedName>
</protein>